<keyword evidence="5 6" id="KW-0472">Membrane</keyword>
<feature type="transmembrane region" description="Helical" evidence="6">
    <location>
        <begin position="41"/>
        <end position="69"/>
    </location>
</feature>
<organism evidence="7 8">
    <name type="scientific">Roseibium aquae</name>
    <dbReference type="NCBI Taxonomy" id="1323746"/>
    <lineage>
        <taxon>Bacteria</taxon>
        <taxon>Pseudomonadati</taxon>
        <taxon>Pseudomonadota</taxon>
        <taxon>Alphaproteobacteria</taxon>
        <taxon>Hyphomicrobiales</taxon>
        <taxon>Stappiaceae</taxon>
        <taxon>Roseibium</taxon>
    </lineage>
</organism>
<evidence type="ECO:0000256" key="1">
    <source>
        <dbReference type="ARBA" id="ARBA00004651"/>
    </source>
</evidence>
<keyword evidence="2" id="KW-1003">Cell membrane</keyword>
<feature type="transmembrane region" description="Helical" evidence="6">
    <location>
        <begin position="187"/>
        <end position="204"/>
    </location>
</feature>
<sequence>MNLLEYAAIGFGMGILTTAPVGPVNVMAIQHAAQSGFRQGLFVGLGAALADSIYAAVAVFGVSAVTRFIDTQVDLIKLVGGLVLIVFGLKVLRTRPHLETKRNGGAPSFVGDMTAAFAMVITNPAAAFAFVAIVGGLGDWRPEHGNHTGALAMVAGVSAGACTWWAGLSAVVSRYSHKIDDRWLDRANQIAGTILIVLGALIYGDLALELLA</sequence>
<dbReference type="PANTHER" id="PTHR30086:SF20">
    <property type="entry name" value="ARGININE EXPORTER PROTEIN ARGO-RELATED"/>
    <property type="match status" value="1"/>
</dbReference>
<keyword evidence="8" id="KW-1185">Reference proteome</keyword>
<dbReference type="GO" id="GO:0005886">
    <property type="term" value="C:plasma membrane"/>
    <property type="evidence" value="ECO:0007669"/>
    <property type="project" value="UniProtKB-SubCell"/>
</dbReference>
<evidence type="ECO:0000313" key="7">
    <source>
        <dbReference type="EMBL" id="GGB51730.1"/>
    </source>
</evidence>
<dbReference type="InterPro" id="IPR001123">
    <property type="entry name" value="LeuE-type"/>
</dbReference>
<name>A0A916TKU7_9HYPH</name>
<reference evidence="7" key="2">
    <citation type="submission" date="2020-09" db="EMBL/GenBank/DDBJ databases">
        <authorList>
            <person name="Sun Q."/>
            <person name="Zhou Y."/>
        </authorList>
    </citation>
    <scope>NUCLEOTIDE SEQUENCE</scope>
    <source>
        <strain evidence="7">CGMCC 1.12426</strain>
    </source>
</reference>
<evidence type="ECO:0000256" key="2">
    <source>
        <dbReference type="ARBA" id="ARBA00022475"/>
    </source>
</evidence>
<keyword evidence="3 6" id="KW-0812">Transmembrane</keyword>
<dbReference type="Proteomes" id="UP000605148">
    <property type="component" value="Unassembled WGS sequence"/>
</dbReference>
<reference evidence="7" key="1">
    <citation type="journal article" date="2014" name="Int. J. Syst. Evol. Microbiol.">
        <title>Complete genome sequence of Corynebacterium casei LMG S-19264T (=DSM 44701T), isolated from a smear-ripened cheese.</title>
        <authorList>
            <consortium name="US DOE Joint Genome Institute (JGI-PGF)"/>
            <person name="Walter F."/>
            <person name="Albersmeier A."/>
            <person name="Kalinowski J."/>
            <person name="Ruckert C."/>
        </authorList>
    </citation>
    <scope>NUCLEOTIDE SEQUENCE</scope>
    <source>
        <strain evidence="7">CGMCC 1.12426</strain>
    </source>
</reference>
<evidence type="ECO:0000256" key="4">
    <source>
        <dbReference type="ARBA" id="ARBA00022989"/>
    </source>
</evidence>
<dbReference type="Pfam" id="PF01810">
    <property type="entry name" value="LysE"/>
    <property type="match status" value="1"/>
</dbReference>
<comment type="caution">
    <text evidence="7">The sequence shown here is derived from an EMBL/GenBank/DDBJ whole genome shotgun (WGS) entry which is preliminary data.</text>
</comment>
<comment type="subcellular location">
    <subcellularLocation>
        <location evidence="1">Cell membrane</location>
        <topology evidence="1">Multi-pass membrane protein</topology>
    </subcellularLocation>
</comment>
<evidence type="ECO:0000313" key="8">
    <source>
        <dbReference type="Proteomes" id="UP000605148"/>
    </source>
</evidence>
<evidence type="ECO:0000256" key="3">
    <source>
        <dbReference type="ARBA" id="ARBA00022692"/>
    </source>
</evidence>
<feature type="transmembrane region" description="Helical" evidence="6">
    <location>
        <begin position="75"/>
        <end position="92"/>
    </location>
</feature>
<dbReference type="RefSeq" id="WP_150496646.1">
    <property type="nucleotide sequence ID" value="NZ_BMFA01000007.1"/>
</dbReference>
<dbReference type="OrthoDB" id="7874789at2"/>
<feature type="transmembrane region" description="Helical" evidence="6">
    <location>
        <begin position="150"/>
        <end position="175"/>
    </location>
</feature>
<proteinExistence type="predicted"/>
<dbReference type="PANTHER" id="PTHR30086">
    <property type="entry name" value="ARGININE EXPORTER PROTEIN ARGO"/>
    <property type="match status" value="1"/>
</dbReference>
<accession>A0A916TKU7</accession>
<dbReference type="EMBL" id="BMFA01000007">
    <property type="protein sequence ID" value="GGB51730.1"/>
    <property type="molecule type" value="Genomic_DNA"/>
</dbReference>
<evidence type="ECO:0000256" key="6">
    <source>
        <dbReference type="SAM" id="Phobius"/>
    </source>
</evidence>
<evidence type="ECO:0000256" key="5">
    <source>
        <dbReference type="ARBA" id="ARBA00023136"/>
    </source>
</evidence>
<dbReference type="AlphaFoldDB" id="A0A916TKU7"/>
<gene>
    <name evidence="7" type="ORF">GCM10011316_24660</name>
</gene>
<keyword evidence="4 6" id="KW-1133">Transmembrane helix</keyword>
<protein>
    <submittedName>
        <fullName evidence="7">Lysine transporter LysE</fullName>
    </submittedName>
</protein>
<feature type="transmembrane region" description="Helical" evidence="6">
    <location>
        <begin position="6"/>
        <end position="29"/>
    </location>
</feature>
<dbReference type="GO" id="GO:0015171">
    <property type="term" value="F:amino acid transmembrane transporter activity"/>
    <property type="evidence" value="ECO:0007669"/>
    <property type="project" value="TreeGrafter"/>
</dbReference>
<feature type="transmembrane region" description="Helical" evidence="6">
    <location>
        <begin position="113"/>
        <end position="138"/>
    </location>
</feature>